<evidence type="ECO:0000259" key="7">
    <source>
        <dbReference type="Pfam" id="PF00266"/>
    </source>
</evidence>
<dbReference type="FunFam" id="3.90.1150.10:FF:000014">
    <property type="entry name" value="Probable glycine dehydrogenase (decarboxylating) subunit 2"/>
    <property type="match status" value="1"/>
</dbReference>
<dbReference type="Gene3D" id="6.20.440.10">
    <property type="match status" value="1"/>
</dbReference>
<accession>A0AAP5H3U8</accession>
<dbReference type="InterPro" id="IPR000192">
    <property type="entry name" value="Aminotrans_V_dom"/>
</dbReference>
<feature type="domain" description="Aminotransferase class V" evidence="7">
    <location>
        <begin position="197"/>
        <end position="314"/>
    </location>
</feature>
<evidence type="ECO:0000259" key="8">
    <source>
        <dbReference type="Pfam" id="PF21478"/>
    </source>
</evidence>
<proteinExistence type="inferred from homology"/>
<dbReference type="InterPro" id="IPR015421">
    <property type="entry name" value="PyrdxlP-dep_Trfase_major"/>
</dbReference>
<dbReference type="NCBIfam" id="NF003346">
    <property type="entry name" value="PRK04366.1"/>
    <property type="match status" value="1"/>
</dbReference>
<evidence type="ECO:0000256" key="6">
    <source>
        <dbReference type="SAM" id="MobiDB-lite"/>
    </source>
</evidence>
<dbReference type="GO" id="GO:0005960">
    <property type="term" value="C:glycine cleavage complex"/>
    <property type="evidence" value="ECO:0007669"/>
    <property type="project" value="TreeGrafter"/>
</dbReference>
<dbReference type="InterPro" id="IPR015424">
    <property type="entry name" value="PyrdxlP-dep_Trfase"/>
</dbReference>
<dbReference type="GO" id="GO:0019464">
    <property type="term" value="P:glycine decarboxylation via glycine cleavage system"/>
    <property type="evidence" value="ECO:0007669"/>
    <property type="project" value="UniProtKB-UniRule"/>
</dbReference>
<comment type="subunit">
    <text evidence="5">The glycine cleavage system is composed of four proteins: P, T, L and H. In this organism, the P 'protein' is a heterodimer of two subunits.</text>
</comment>
<feature type="domain" description="Glycine dehydrogenase C-terminal" evidence="8">
    <location>
        <begin position="388"/>
        <end position="489"/>
    </location>
</feature>
<evidence type="ECO:0000256" key="3">
    <source>
        <dbReference type="ARBA" id="ARBA00023002"/>
    </source>
</evidence>
<dbReference type="FunFam" id="3.40.640.10:FF:000034">
    <property type="entry name" value="Probable glycine dehydrogenase (decarboxylating) subunit 2"/>
    <property type="match status" value="1"/>
</dbReference>
<comment type="catalytic activity">
    <reaction evidence="4 5">
        <text>N(6)-[(R)-lipoyl]-L-lysyl-[glycine-cleavage complex H protein] + glycine + H(+) = N(6)-[(R)-S(8)-aminomethyldihydrolipoyl]-L-lysyl-[glycine-cleavage complex H protein] + CO2</text>
        <dbReference type="Rhea" id="RHEA:24304"/>
        <dbReference type="Rhea" id="RHEA-COMP:10494"/>
        <dbReference type="Rhea" id="RHEA-COMP:10495"/>
        <dbReference type="ChEBI" id="CHEBI:15378"/>
        <dbReference type="ChEBI" id="CHEBI:16526"/>
        <dbReference type="ChEBI" id="CHEBI:57305"/>
        <dbReference type="ChEBI" id="CHEBI:83099"/>
        <dbReference type="ChEBI" id="CHEBI:83143"/>
        <dbReference type="EC" id="1.4.4.2"/>
    </reaction>
</comment>
<evidence type="ECO:0000313" key="10">
    <source>
        <dbReference type="Proteomes" id="UP001254832"/>
    </source>
</evidence>
<name>A0AAP5H3U8_PAEAM</name>
<evidence type="ECO:0000256" key="1">
    <source>
        <dbReference type="ARBA" id="ARBA00003788"/>
    </source>
</evidence>
<evidence type="ECO:0000256" key="4">
    <source>
        <dbReference type="ARBA" id="ARBA00049026"/>
    </source>
</evidence>
<dbReference type="PANTHER" id="PTHR11773">
    <property type="entry name" value="GLYCINE DEHYDROGENASE, DECARBOXYLATING"/>
    <property type="match status" value="1"/>
</dbReference>
<evidence type="ECO:0000256" key="2">
    <source>
        <dbReference type="ARBA" id="ARBA00022898"/>
    </source>
</evidence>
<dbReference type="HAMAP" id="MF_00713">
    <property type="entry name" value="GcvPB"/>
    <property type="match status" value="1"/>
</dbReference>
<dbReference type="InterPro" id="IPR023012">
    <property type="entry name" value="GcvPB"/>
</dbReference>
<dbReference type="AlphaFoldDB" id="A0AAP5H3U8"/>
<evidence type="ECO:0000256" key="5">
    <source>
        <dbReference type="HAMAP-Rule" id="MF_00713"/>
    </source>
</evidence>
<dbReference type="InterPro" id="IPR015422">
    <property type="entry name" value="PyrdxlP-dep_Trfase_small"/>
</dbReference>
<dbReference type="Pfam" id="PF21478">
    <property type="entry name" value="GcvP2_C"/>
    <property type="match status" value="1"/>
</dbReference>
<comment type="function">
    <text evidence="1 5">The glycine cleavage system catalyzes the degradation of glycine. The P protein binds the alpha-amino group of glycine through its pyridoxal phosphate cofactor; CO(2) is released and the remaining methylamine moiety is then transferred to the lipoamide cofactor of the H protein.</text>
</comment>
<organism evidence="9 10">
    <name type="scientific">Paenibacillus amylolyticus</name>
    <dbReference type="NCBI Taxonomy" id="1451"/>
    <lineage>
        <taxon>Bacteria</taxon>
        <taxon>Bacillati</taxon>
        <taxon>Bacillota</taxon>
        <taxon>Bacilli</taxon>
        <taxon>Bacillales</taxon>
        <taxon>Paenibacillaceae</taxon>
        <taxon>Paenibacillus</taxon>
    </lineage>
</organism>
<dbReference type="Gene3D" id="3.40.640.10">
    <property type="entry name" value="Type I PLP-dependent aspartate aminotransferase-like (Major domain)"/>
    <property type="match status" value="1"/>
</dbReference>
<reference evidence="9" key="1">
    <citation type="submission" date="2023-07" db="EMBL/GenBank/DDBJ databases">
        <title>Sorghum-associated microbial communities from plants grown in Nebraska, USA.</title>
        <authorList>
            <person name="Schachtman D."/>
        </authorList>
    </citation>
    <scope>NUCLEOTIDE SEQUENCE</scope>
    <source>
        <strain evidence="9">BE80</strain>
    </source>
</reference>
<dbReference type="InterPro" id="IPR049316">
    <property type="entry name" value="GDC-P_C"/>
</dbReference>
<dbReference type="CDD" id="cd00613">
    <property type="entry name" value="GDC-P"/>
    <property type="match status" value="1"/>
</dbReference>
<keyword evidence="3 5" id="KW-0560">Oxidoreductase</keyword>
<comment type="cofactor">
    <cofactor evidence="5">
        <name>pyridoxal 5'-phosphate</name>
        <dbReference type="ChEBI" id="CHEBI:597326"/>
    </cofactor>
</comment>
<dbReference type="GO" id="GO:0005829">
    <property type="term" value="C:cytosol"/>
    <property type="evidence" value="ECO:0007669"/>
    <property type="project" value="TreeGrafter"/>
</dbReference>
<comment type="caution">
    <text evidence="9">The sequence shown here is derived from an EMBL/GenBank/DDBJ whole genome shotgun (WGS) entry which is preliminary data.</text>
</comment>
<feature type="region of interest" description="Disordered" evidence="6">
    <location>
        <begin position="1"/>
        <end position="40"/>
    </location>
</feature>
<dbReference type="GO" id="GO:0016594">
    <property type="term" value="F:glycine binding"/>
    <property type="evidence" value="ECO:0007669"/>
    <property type="project" value="TreeGrafter"/>
</dbReference>
<dbReference type="PANTHER" id="PTHR11773:SF1">
    <property type="entry name" value="GLYCINE DEHYDROGENASE (DECARBOXYLATING), MITOCHONDRIAL"/>
    <property type="match status" value="1"/>
</dbReference>
<feature type="compositionally biased region" description="Polar residues" evidence="6">
    <location>
        <begin position="1"/>
        <end position="14"/>
    </location>
</feature>
<dbReference type="EC" id="1.4.4.2" evidence="5"/>
<dbReference type="Pfam" id="PF00266">
    <property type="entry name" value="Aminotran_5"/>
    <property type="match status" value="1"/>
</dbReference>
<dbReference type="Proteomes" id="UP001254832">
    <property type="component" value="Unassembled WGS sequence"/>
</dbReference>
<dbReference type="GO" id="GO:0030170">
    <property type="term" value="F:pyridoxal phosphate binding"/>
    <property type="evidence" value="ECO:0007669"/>
    <property type="project" value="TreeGrafter"/>
</dbReference>
<sequence length="521" mass="56683">MSQETKTSLGQTESAPAIASPENTETELKNTASTASPAPEQTLIFELSSPGRVAYSLPECDVPRQDPGTLIPREMLRSEAAALPEVFEVDVIRHYTALSRRNFGVDNGFYPLGSCTMKYNPKINEDVARYSGFAKIHPYQHESSIQGALELLYTLQKDLAGLTGMDAVTLQPAAGAHGEWTGLMMIRAYHESRGEVRTKVIVPDSSHGTNPASATVAGFETVTIPSRADGLVDLDALRGAVGNDTAALMLTNPNTLGLFEKDIQEIASIVHEAGGLLYYDGANSNAIMGITRPGDMGFDVVHLNLHKTMSTPHGGGGPGAGPVGVKNRLVPYLPKPMVIKNDQGLYALDYEGDQSIGRVKAYYGNFGILVRAYAYMRTYGPEGLRRVSECAVLNANYMMARLAPYYEIPYPGVCKHEFVMSGRGLKQYGVRTLDVAKRLLDFGYHPPTVYFPLNVEECIMIEPTETESKETLDGFIDTMIRIAKEAEETPELVLNAPYGTPVTRLDETTAARKPVLNCACS</sequence>
<evidence type="ECO:0000313" key="9">
    <source>
        <dbReference type="EMBL" id="MDR6723524.1"/>
    </source>
</evidence>
<dbReference type="Gene3D" id="3.90.1150.10">
    <property type="entry name" value="Aspartate Aminotransferase, domain 1"/>
    <property type="match status" value="1"/>
</dbReference>
<dbReference type="EMBL" id="JAVDTR010000004">
    <property type="protein sequence ID" value="MDR6723524.1"/>
    <property type="molecule type" value="Genomic_DNA"/>
</dbReference>
<feature type="modified residue" description="N6-(pyridoxal phosphate)lysine" evidence="5">
    <location>
        <position position="307"/>
    </location>
</feature>
<dbReference type="GO" id="GO:0004375">
    <property type="term" value="F:glycine dehydrogenase (decarboxylating) activity"/>
    <property type="evidence" value="ECO:0007669"/>
    <property type="project" value="UniProtKB-EC"/>
</dbReference>
<keyword evidence="2 5" id="KW-0663">Pyridoxal phosphate</keyword>
<dbReference type="SUPFAM" id="SSF53383">
    <property type="entry name" value="PLP-dependent transferases"/>
    <property type="match status" value="1"/>
</dbReference>
<gene>
    <name evidence="5" type="primary">gcvPB</name>
    <name evidence="9" type="ORF">J2W91_001976</name>
</gene>
<dbReference type="InterPro" id="IPR020581">
    <property type="entry name" value="GDC_P"/>
</dbReference>
<protein>
    <recommendedName>
        <fullName evidence="5">Probable glycine dehydrogenase (decarboxylating) subunit 2</fullName>
        <ecNumber evidence="5">1.4.4.2</ecNumber>
    </recommendedName>
    <alternativeName>
        <fullName evidence="5">Glycine cleavage system P-protein subunit 2</fullName>
    </alternativeName>
    <alternativeName>
        <fullName evidence="5">Glycine decarboxylase subunit 2</fullName>
    </alternativeName>
    <alternativeName>
        <fullName evidence="5">Glycine dehydrogenase (aminomethyl-transferring) subunit 2</fullName>
    </alternativeName>
</protein>
<comment type="similarity">
    <text evidence="5">Belongs to the GcvP family. C-terminal subunit subfamily.</text>
</comment>